<dbReference type="InterPro" id="IPR039421">
    <property type="entry name" value="Type_1_exporter"/>
</dbReference>
<dbReference type="Gene3D" id="3.40.50.300">
    <property type="entry name" value="P-loop containing nucleotide triphosphate hydrolases"/>
    <property type="match status" value="1"/>
</dbReference>
<feature type="compositionally biased region" description="Basic and acidic residues" evidence="9">
    <location>
        <begin position="125"/>
        <end position="142"/>
    </location>
</feature>
<accession>X7EF90</accession>
<feature type="transmembrane region" description="Helical" evidence="10">
    <location>
        <begin position="271"/>
        <end position="292"/>
    </location>
</feature>
<feature type="transmembrane region" description="Helical" evidence="10">
    <location>
        <begin position="354"/>
        <end position="371"/>
    </location>
</feature>
<dbReference type="SMART" id="SM00382">
    <property type="entry name" value="AAA"/>
    <property type="match status" value="1"/>
</dbReference>
<dbReference type="GO" id="GO:0005886">
    <property type="term" value="C:plasma membrane"/>
    <property type="evidence" value="ECO:0007669"/>
    <property type="project" value="UniProtKB-SubCell"/>
</dbReference>
<dbReference type="InterPro" id="IPR003593">
    <property type="entry name" value="AAA+_ATPase"/>
</dbReference>
<evidence type="ECO:0000256" key="1">
    <source>
        <dbReference type="ARBA" id="ARBA00004651"/>
    </source>
</evidence>
<dbReference type="InterPro" id="IPR036640">
    <property type="entry name" value="ABC1_TM_sf"/>
</dbReference>
<keyword evidence="8 10" id="KW-0472">Membrane</keyword>
<organism evidence="13 14">
    <name type="scientific">Roseivivax halodurans JCM 10272</name>
    <dbReference type="NCBI Taxonomy" id="1449350"/>
    <lineage>
        <taxon>Bacteria</taxon>
        <taxon>Pseudomonadati</taxon>
        <taxon>Pseudomonadota</taxon>
        <taxon>Alphaproteobacteria</taxon>
        <taxon>Rhodobacterales</taxon>
        <taxon>Roseobacteraceae</taxon>
        <taxon>Roseivivax</taxon>
    </lineage>
</organism>
<comment type="subcellular location">
    <subcellularLocation>
        <location evidence="1">Cell membrane</location>
        <topology evidence="1">Multi-pass membrane protein</topology>
    </subcellularLocation>
</comment>
<comment type="caution">
    <text evidence="13">The sequence shown here is derived from an EMBL/GenBank/DDBJ whole genome shotgun (WGS) entry which is preliminary data.</text>
</comment>
<dbReference type="InterPro" id="IPR011527">
    <property type="entry name" value="ABC1_TM_dom"/>
</dbReference>
<dbReference type="PROSITE" id="PS00211">
    <property type="entry name" value="ABC_TRANSPORTER_1"/>
    <property type="match status" value="1"/>
</dbReference>
<dbReference type="GO" id="GO:0015421">
    <property type="term" value="F:ABC-type oligopeptide transporter activity"/>
    <property type="evidence" value="ECO:0007669"/>
    <property type="project" value="TreeGrafter"/>
</dbReference>
<keyword evidence="14" id="KW-1185">Reference proteome</keyword>
<dbReference type="GO" id="GO:0016887">
    <property type="term" value="F:ATP hydrolysis activity"/>
    <property type="evidence" value="ECO:0007669"/>
    <property type="project" value="InterPro"/>
</dbReference>
<keyword evidence="6 13" id="KW-0067">ATP-binding</keyword>
<keyword evidence="4 10" id="KW-0812">Transmembrane</keyword>
<dbReference type="PANTHER" id="PTHR43394:SF1">
    <property type="entry name" value="ATP-BINDING CASSETTE SUB-FAMILY B MEMBER 10, MITOCHONDRIAL"/>
    <property type="match status" value="1"/>
</dbReference>
<feature type="compositionally biased region" description="Low complexity" evidence="9">
    <location>
        <begin position="58"/>
        <end position="69"/>
    </location>
</feature>
<keyword evidence="2" id="KW-0813">Transport</keyword>
<dbReference type="Gene3D" id="1.20.1560.10">
    <property type="entry name" value="ABC transporter type 1, transmembrane domain"/>
    <property type="match status" value="1"/>
</dbReference>
<protein>
    <submittedName>
        <fullName evidence="13">ABC transporter ATP-binding protein</fullName>
    </submittedName>
</protein>
<keyword evidence="3" id="KW-1003">Cell membrane</keyword>
<dbReference type="EMBL" id="JALZ01000008">
    <property type="protein sequence ID" value="ETX14754.1"/>
    <property type="molecule type" value="Genomic_DNA"/>
</dbReference>
<dbReference type="eggNOG" id="COG1132">
    <property type="taxonomic scope" value="Bacteria"/>
</dbReference>
<keyword evidence="5" id="KW-0547">Nucleotide-binding</keyword>
<feature type="transmembrane region" description="Helical" evidence="10">
    <location>
        <begin position="377"/>
        <end position="397"/>
    </location>
</feature>
<dbReference type="STRING" id="1449350.OCH239_20545"/>
<dbReference type="InterPro" id="IPR003439">
    <property type="entry name" value="ABC_transporter-like_ATP-bd"/>
</dbReference>
<dbReference type="GO" id="GO:0005524">
    <property type="term" value="F:ATP binding"/>
    <property type="evidence" value="ECO:0007669"/>
    <property type="project" value="UniProtKB-KW"/>
</dbReference>
<evidence type="ECO:0000256" key="5">
    <source>
        <dbReference type="ARBA" id="ARBA00022741"/>
    </source>
</evidence>
<feature type="region of interest" description="Disordered" evidence="9">
    <location>
        <begin position="178"/>
        <end position="201"/>
    </location>
</feature>
<feature type="region of interest" description="Disordered" evidence="9">
    <location>
        <begin position="123"/>
        <end position="142"/>
    </location>
</feature>
<evidence type="ECO:0000256" key="9">
    <source>
        <dbReference type="SAM" id="MobiDB-lite"/>
    </source>
</evidence>
<feature type="compositionally biased region" description="Basic and acidic residues" evidence="9">
    <location>
        <begin position="186"/>
        <end position="201"/>
    </location>
</feature>
<evidence type="ECO:0000313" key="14">
    <source>
        <dbReference type="Proteomes" id="UP000022447"/>
    </source>
</evidence>
<dbReference type="PATRIC" id="fig|1449350.3.peg.1941"/>
<dbReference type="PANTHER" id="PTHR43394">
    <property type="entry name" value="ATP-DEPENDENT PERMEASE MDL1, MITOCHONDRIAL"/>
    <property type="match status" value="1"/>
</dbReference>
<feature type="region of interest" description="Disordered" evidence="9">
    <location>
        <begin position="25"/>
        <end position="118"/>
    </location>
</feature>
<evidence type="ECO:0000256" key="2">
    <source>
        <dbReference type="ARBA" id="ARBA00022448"/>
    </source>
</evidence>
<keyword evidence="7 10" id="KW-1133">Transmembrane helix</keyword>
<dbReference type="CDD" id="cd18552">
    <property type="entry name" value="ABC_6TM_MsbA_like"/>
    <property type="match status" value="1"/>
</dbReference>
<dbReference type="SUPFAM" id="SSF90123">
    <property type="entry name" value="ABC transporter transmembrane region"/>
    <property type="match status" value="1"/>
</dbReference>
<evidence type="ECO:0000256" key="8">
    <source>
        <dbReference type="ARBA" id="ARBA00023136"/>
    </source>
</evidence>
<evidence type="ECO:0000259" key="11">
    <source>
        <dbReference type="PROSITE" id="PS50893"/>
    </source>
</evidence>
<name>X7EF90_9RHOB</name>
<proteinExistence type="predicted"/>
<gene>
    <name evidence="13" type="ORF">OCH239_20545</name>
</gene>
<dbReference type="Pfam" id="PF00664">
    <property type="entry name" value="ABC_membrane"/>
    <property type="match status" value="1"/>
</dbReference>
<evidence type="ECO:0000313" key="13">
    <source>
        <dbReference type="EMBL" id="ETX14754.1"/>
    </source>
</evidence>
<dbReference type="InterPro" id="IPR027417">
    <property type="entry name" value="P-loop_NTPase"/>
</dbReference>
<evidence type="ECO:0000256" key="4">
    <source>
        <dbReference type="ARBA" id="ARBA00022692"/>
    </source>
</evidence>
<evidence type="ECO:0000256" key="6">
    <source>
        <dbReference type="ARBA" id="ARBA00022840"/>
    </source>
</evidence>
<dbReference type="Pfam" id="PF00005">
    <property type="entry name" value="ABC_tran"/>
    <property type="match status" value="1"/>
</dbReference>
<dbReference type="PROSITE" id="PS50929">
    <property type="entry name" value="ABC_TM1F"/>
    <property type="match status" value="1"/>
</dbReference>
<evidence type="ECO:0000259" key="12">
    <source>
        <dbReference type="PROSITE" id="PS50929"/>
    </source>
</evidence>
<dbReference type="SUPFAM" id="SSF52540">
    <property type="entry name" value="P-loop containing nucleoside triphosphate hydrolases"/>
    <property type="match status" value="1"/>
</dbReference>
<dbReference type="FunFam" id="3.40.50.300:FF:000221">
    <property type="entry name" value="Multidrug ABC transporter ATP-binding protein"/>
    <property type="match status" value="1"/>
</dbReference>
<dbReference type="Proteomes" id="UP000022447">
    <property type="component" value="Unassembled WGS sequence"/>
</dbReference>
<feature type="domain" description="ABC transmembrane type-1" evidence="12">
    <location>
        <begin position="236"/>
        <end position="517"/>
    </location>
</feature>
<evidence type="ECO:0000256" key="3">
    <source>
        <dbReference type="ARBA" id="ARBA00022475"/>
    </source>
</evidence>
<reference evidence="13 14" key="1">
    <citation type="submission" date="2014-01" db="EMBL/GenBank/DDBJ databases">
        <title>Roseivivax halodurans JCM 10272 Genome Sequencing.</title>
        <authorList>
            <person name="Lai Q."/>
            <person name="Li G."/>
            <person name="Shao Z."/>
        </authorList>
    </citation>
    <scope>NUCLEOTIDE SEQUENCE [LARGE SCALE GENOMIC DNA]</scope>
    <source>
        <strain evidence="13 14">JCM 10272</strain>
    </source>
</reference>
<dbReference type="InterPro" id="IPR017871">
    <property type="entry name" value="ABC_transporter-like_CS"/>
</dbReference>
<dbReference type="AlphaFoldDB" id="X7EF90"/>
<evidence type="ECO:0000256" key="10">
    <source>
        <dbReference type="SAM" id="Phobius"/>
    </source>
</evidence>
<sequence length="792" mass="87204">MAALPPFRSRLPALVLDQFPRGRAGRLPLEPADSPALPDLRADGHQDRHQPARRGQVLLLPLREGGLRPARPDPRRRQTHGAPGRPGRPHHRRDRRDPCRRAPPRLPLQVGGGPDRLRRRALSSDIRRGEHPVRQEAARHPIHPSRLDQDWRAGLHHRRLRGTSGLWRDRVRRLDPHRVRPQAAPEEFRRPPASERRGQADMKTFADRPDSTAAERRHLMIWLWRNYLARHWPLLLVAVLFMSLEGAMFGALSYTMKPMFDTVFVGGQSEYLPLVGLAFFGIFTVRAVAGIIQKVVLSKVSQESVSEVRSDLVGHLMTLDGGFHQTYSPGYLMQRIEGDVESVNKVWRSLITGAGRDVVALFSLFGVAFFIDWRWTLIALVGAPLLIAPALFAQRFVRGNARHARDVAASLSTRVNEILHGIVPVKLNTLERYQAKRYRRLTRERIRTEIRSSAGQAAIPGLIDIMSGLGFAGVLFYGGGEIISGEKTVGDFMAFFTAIGLAFEPLRRLGAVSGILQVAAAGLERIKELLDMRPEIADPATPRAIPDGVPEVRLENVHAAYGDTAVLSGASFTARAGEVTALVGPSGAGKSTVFNLLTRLVDPVSGAVTIGGVPVSEMKLGELRRLFSVVSQDALLFDETLRENIVLGQDDIPDDRLQAALEAAHVTDFLPRLPDGLDSPCGPRGSNLSGGQRQRVAIARAILRDTPLLLLDEATSALDAQSEAVVQEALDRLSKGRTTLVIAHRLSTVRNADSIVVMESGRVVDQGTHDELIGRAGVYADLYRLQFDTADS</sequence>
<feature type="domain" description="ABC transporter" evidence="11">
    <location>
        <begin position="552"/>
        <end position="785"/>
    </location>
</feature>
<feature type="compositionally biased region" description="Basic and acidic residues" evidence="9">
    <location>
        <begin position="40"/>
        <end position="50"/>
    </location>
</feature>
<dbReference type="PROSITE" id="PS50893">
    <property type="entry name" value="ABC_TRANSPORTER_2"/>
    <property type="match status" value="1"/>
</dbReference>
<feature type="transmembrane region" description="Helical" evidence="10">
    <location>
        <begin position="232"/>
        <end position="251"/>
    </location>
</feature>
<evidence type="ECO:0000256" key="7">
    <source>
        <dbReference type="ARBA" id="ARBA00022989"/>
    </source>
</evidence>